<dbReference type="HOGENOM" id="CLU_086812_1_0_1"/>
<gene>
    <name evidence="8" type="ORF">CAPTEDRAFT_77981</name>
</gene>
<keyword evidence="10" id="KW-1185">Reference proteome</keyword>
<dbReference type="EMBL" id="AMQN01006005">
    <property type="status" value="NOT_ANNOTATED_CDS"/>
    <property type="molecule type" value="Genomic_DNA"/>
</dbReference>
<dbReference type="Proteomes" id="UP000014760">
    <property type="component" value="Unassembled WGS sequence"/>
</dbReference>
<keyword evidence="2 5" id="KW-0812">Transmembrane</keyword>
<dbReference type="GO" id="GO:0005783">
    <property type="term" value="C:endoplasmic reticulum"/>
    <property type="evidence" value="ECO:0007669"/>
    <property type="project" value="TreeGrafter"/>
</dbReference>
<proteinExistence type="predicted"/>
<reference evidence="9" key="3">
    <citation type="submission" date="2015-06" db="UniProtKB">
        <authorList>
            <consortium name="EnsemblMetazoa"/>
        </authorList>
    </citation>
    <scope>IDENTIFICATION</scope>
</reference>
<evidence type="ECO:0000256" key="1">
    <source>
        <dbReference type="ARBA" id="ARBA00004141"/>
    </source>
</evidence>
<dbReference type="OMA" id="KSEHLGP"/>
<evidence type="ECO:0000313" key="10">
    <source>
        <dbReference type="Proteomes" id="UP000014760"/>
    </source>
</evidence>
<dbReference type="InterPro" id="IPR033118">
    <property type="entry name" value="EXPERA"/>
</dbReference>
<dbReference type="GO" id="GO:0016020">
    <property type="term" value="C:membrane"/>
    <property type="evidence" value="ECO:0007669"/>
    <property type="project" value="UniProtKB-SubCell"/>
</dbReference>
<protein>
    <recommendedName>
        <fullName evidence="7">EXPERA domain-containing protein</fullName>
    </recommendedName>
</protein>
<dbReference type="PANTHER" id="PTHR31204">
    <property type="entry name" value="SIGMA INTRACELLULAR RECEPTOR 2"/>
    <property type="match status" value="1"/>
</dbReference>
<evidence type="ECO:0000313" key="8">
    <source>
        <dbReference type="EMBL" id="ELU10549.1"/>
    </source>
</evidence>
<dbReference type="PANTHER" id="PTHR31204:SF1">
    <property type="entry name" value="SIGMA INTRACELLULAR RECEPTOR 2"/>
    <property type="match status" value="1"/>
</dbReference>
<reference evidence="10" key="1">
    <citation type="submission" date="2012-12" db="EMBL/GenBank/DDBJ databases">
        <authorList>
            <person name="Hellsten U."/>
            <person name="Grimwood J."/>
            <person name="Chapman J.A."/>
            <person name="Shapiro H."/>
            <person name="Aerts A."/>
            <person name="Otillar R.P."/>
            <person name="Terry A.Y."/>
            <person name="Boore J.L."/>
            <person name="Simakov O."/>
            <person name="Marletaz F."/>
            <person name="Cho S.-J."/>
            <person name="Edsinger-Gonzales E."/>
            <person name="Havlak P."/>
            <person name="Kuo D.-H."/>
            <person name="Larsson T."/>
            <person name="Lv J."/>
            <person name="Arendt D."/>
            <person name="Savage R."/>
            <person name="Osoegawa K."/>
            <person name="de Jong P."/>
            <person name="Lindberg D.R."/>
            <person name="Seaver E.C."/>
            <person name="Weisblat D.A."/>
            <person name="Putnam N.H."/>
            <person name="Grigoriev I.V."/>
            <person name="Rokhsar D.S."/>
        </authorList>
    </citation>
    <scope>NUCLEOTIDE SEQUENCE</scope>
    <source>
        <strain evidence="10">I ESC-2004</strain>
    </source>
</reference>
<keyword evidence="3 5" id="KW-1133">Transmembrane helix</keyword>
<dbReference type="PROSITE" id="PS51751">
    <property type="entry name" value="EXPERA"/>
    <property type="match status" value="1"/>
</dbReference>
<evidence type="ECO:0000256" key="3">
    <source>
        <dbReference type="ARBA" id="ARBA00022989"/>
    </source>
</evidence>
<organism evidence="8">
    <name type="scientific">Capitella teleta</name>
    <name type="common">Polychaete worm</name>
    <dbReference type="NCBI Taxonomy" id="283909"/>
    <lineage>
        <taxon>Eukaryota</taxon>
        <taxon>Metazoa</taxon>
        <taxon>Spiralia</taxon>
        <taxon>Lophotrochozoa</taxon>
        <taxon>Annelida</taxon>
        <taxon>Polychaeta</taxon>
        <taxon>Sedentaria</taxon>
        <taxon>Scolecida</taxon>
        <taxon>Capitellidae</taxon>
        <taxon>Capitella</taxon>
    </lineage>
</organism>
<dbReference type="EnsemblMetazoa" id="CapteT77981">
    <property type="protein sequence ID" value="CapteP77981"/>
    <property type="gene ID" value="CapteG77981"/>
</dbReference>
<evidence type="ECO:0000256" key="6">
    <source>
        <dbReference type="SAM" id="Phobius"/>
    </source>
</evidence>
<feature type="transmembrane region" description="Helical" evidence="6">
    <location>
        <begin position="54"/>
        <end position="73"/>
    </location>
</feature>
<evidence type="ECO:0000259" key="7">
    <source>
        <dbReference type="PROSITE" id="PS51751"/>
    </source>
</evidence>
<dbReference type="AlphaFoldDB" id="R7UW44"/>
<comment type="subcellular location">
    <subcellularLocation>
        <location evidence="1">Membrane</location>
        <topology evidence="1">Multi-pass membrane protein</topology>
    </subcellularLocation>
</comment>
<dbReference type="STRING" id="283909.R7UW44"/>
<evidence type="ECO:0000256" key="4">
    <source>
        <dbReference type="ARBA" id="ARBA00023136"/>
    </source>
</evidence>
<feature type="non-terminal residue" evidence="8">
    <location>
        <position position="1"/>
    </location>
</feature>
<feature type="transmembrane region" description="Helical" evidence="6">
    <location>
        <begin position="93"/>
        <end position="113"/>
    </location>
</feature>
<reference evidence="8 10" key="2">
    <citation type="journal article" date="2013" name="Nature">
        <title>Insights into bilaterian evolution from three spiralian genomes.</title>
        <authorList>
            <person name="Simakov O."/>
            <person name="Marletaz F."/>
            <person name="Cho S.J."/>
            <person name="Edsinger-Gonzales E."/>
            <person name="Havlak P."/>
            <person name="Hellsten U."/>
            <person name="Kuo D.H."/>
            <person name="Larsson T."/>
            <person name="Lv J."/>
            <person name="Arendt D."/>
            <person name="Savage R."/>
            <person name="Osoegawa K."/>
            <person name="de Jong P."/>
            <person name="Grimwood J."/>
            <person name="Chapman J.A."/>
            <person name="Shapiro H."/>
            <person name="Aerts A."/>
            <person name="Otillar R.P."/>
            <person name="Terry A.Y."/>
            <person name="Boore J.L."/>
            <person name="Grigoriev I.V."/>
            <person name="Lindberg D.R."/>
            <person name="Seaver E.C."/>
            <person name="Weisblat D.A."/>
            <person name="Putnam N.H."/>
            <person name="Rokhsar D.S."/>
        </authorList>
    </citation>
    <scope>NUCLEOTIDE SEQUENCE</scope>
    <source>
        <strain evidence="8 10">I ESC-2004</strain>
    </source>
</reference>
<feature type="transmembrane region" description="Helical" evidence="6">
    <location>
        <begin position="17"/>
        <end position="42"/>
    </location>
</feature>
<dbReference type="OrthoDB" id="433124at2759"/>
<evidence type="ECO:0000256" key="5">
    <source>
        <dbReference type="PROSITE-ProRule" id="PRU01087"/>
    </source>
</evidence>
<keyword evidence="4 5" id="KW-0472">Membrane</keyword>
<feature type="domain" description="EXPERA" evidence="7">
    <location>
        <begin position="1"/>
        <end position="108"/>
    </location>
</feature>
<evidence type="ECO:0000256" key="2">
    <source>
        <dbReference type="ARBA" id="ARBA00022692"/>
    </source>
</evidence>
<evidence type="ECO:0000313" key="9">
    <source>
        <dbReference type="EnsemblMetazoa" id="CapteP77981"/>
    </source>
</evidence>
<sequence>VDYCAQMKDPMMMEPPVWFQSLCVCELLLQLPFFFPAAWAFLTENNLWIRVPSIVYAAHVATTLVPILSYVYLNDFSKGKYPGPSTQSERLALMAIYSPYLIIPILMLLRFVFGGEH</sequence>
<name>R7UW44_CAPTE</name>
<accession>R7UW44</accession>
<dbReference type="EMBL" id="KB297391">
    <property type="protein sequence ID" value="ELU10549.1"/>
    <property type="molecule type" value="Genomic_DNA"/>
</dbReference>
<dbReference type="Pfam" id="PF05241">
    <property type="entry name" value="EBP"/>
    <property type="match status" value="1"/>
</dbReference>
<dbReference type="InterPro" id="IPR051987">
    <property type="entry name" value="Sigma-2_receptor-like"/>
</dbReference>
<feature type="non-terminal residue" evidence="8">
    <location>
        <position position="117"/>
    </location>
</feature>